<protein>
    <submittedName>
        <fullName evidence="5">Uncharacterized protein</fullName>
    </submittedName>
</protein>
<reference evidence="5 6" key="1">
    <citation type="submission" date="2017-03" db="EMBL/GenBank/DDBJ databases">
        <title>Genome Survey of Euroglyphus maynei.</title>
        <authorList>
            <person name="Arlian L.G."/>
            <person name="Morgan M.S."/>
            <person name="Rider S.D."/>
        </authorList>
    </citation>
    <scope>NUCLEOTIDE SEQUENCE [LARGE SCALE GENOMIC DNA]</scope>
    <source>
        <strain evidence="5">Arlian Lab</strain>
        <tissue evidence="5">Whole body</tissue>
    </source>
</reference>
<dbReference type="GO" id="GO:0031145">
    <property type="term" value="P:anaphase-promoting complex-dependent catabolic process"/>
    <property type="evidence" value="ECO:0007669"/>
    <property type="project" value="TreeGrafter"/>
</dbReference>
<evidence type="ECO:0000256" key="3">
    <source>
        <dbReference type="ARBA" id="ARBA00023306"/>
    </source>
</evidence>
<keyword evidence="3" id="KW-0131">Cell cycle</keyword>
<dbReference type="GO" id="GO:0005680">
    <property type="term" value="C:anaphase-promoting complex"/>
    <property type="evidence" value="ECO:0007669"/>
    <property type="project" value="InterPro"/>
</dbReference>
<dbReference type="PANTHER" id="PTHR12827:SF3">
    <property type="entry name" value="ANAPHASE-PROMOTING COMPLEX SUBUNIT 1"/>
    <property type="match status" value="1"/>
</dbReference>
<feature type="compositionally biased region" description="Low complexity" evidence="4">
    <location>
        <begin position="361"/>
        <end position="388"/>
    </location>
</feature>
<keyword evidence="2" id="KW-0498">Mitosis</keyword>
<dbReference type="EMBL" id="MUJZ01069270">
    <property type="protein sequence ID" value="OTF69685.1"/>
    <property type="molecule type" value="Genomic_DNA"/>
</dbReference>
<keyword evidence="6" id="KW-1185">Reference proteome</keyword>
<accession>A0A1Y3AR79</accession>
<dbReference type="PANTHER" id="PTHR12827">
    <property type="entry name" value="MEIOTIC CHECKPOINT REGULATOR TSG24 FAMILY MEMBER"/>
    <property type="match status" value="1"/>
</dbReference>
<dbReference type="Proteomes" id="UP000194236">
    <property type="component" value="Unassembled WGS sequence"/>
</dbReference>
<evidence type="ECO:0000256" key="4">
    <source>
        <dbReference type="SAM" id="MobiDB-lite"/>
    </source>
</evidence>
<comment type="caution">
    <text evidence="5">The sequence shown here is derived from an EMBL/GenBank/DDBJ whole genome shotgun (WGS) entry which is preliminary data.</text>
</comment>
<organism evidence="5 6">
    <name type="scientific">Euroglyphus maynei</name>
    <name type="common">Mayne's house dust mite</name>
    <dbReference type="NCBI Taxonomy" id="6958"/>
    <lineage>
        <taxon>Eukaryota</taxon>
        <taxon>Metazoa</taxon>
        <taxon>Ecdysozoa</taxon>
        <taxon>Arthropoda</taxon>
        <taxon>Chelicerata</taxon>
        <taxon>Arachnida</taxon>
        <taxon>Acari</taxon>
        <taxon>Acariformes</taxon>
        <taxon>Sarcoptiformes</taxon>
        <taxon>Astigmata</taxon>
        <taxon>Psoroptidia</taxon>
        <taxon>Analgoidea</taxon>
        <taxon>Pyroglyphidae</taxon>
        <taxon>Pyroglyphinae</taxon>
        <taxon>Euroglyphus</taxon>
    </lineage>
</organism>
<evidence type="ECO:0000313" key="6">
    <source>
        <dbReference type="Proteomes" id="UP000194236"/>
    </source>
</evidence>
<dbReference type="InterPro" id="IPR024990">
    <property type="entry name" value="Apc1"/>
</dbReference>
<dbReference type="GO" id="GO:0007091">
    <property type="term" value="P:metaphase/anaphase transition of mitotic cell cycle"/>
    <property type="evidence" value="ECO:0007669"/>
    <property type="project" value="TreeGrafter"/>
</dbReference>
<evidence type="ECO:0000256" key="1">
    <source>
        <dbReference type="ARBA" id="ARBA00022618"/>
    </source>
</evidence>
<feature type="non-terminal residue" evidence="5">
    <location>
        <position position="522"/>
    </location>
</feature>
<dbReference type="GO" id="GO:0060090">
    <property type="term" value="F:molecular adaptor activity"/>
    <property type="evidence" value="ECO:0007669"/>
    <property type="project" value="TreeGrafter"/>
</dbReference>
<feature type="region of interest" description="Disordered" evidence="4">
    <location>
        <begin position="348"/>
        <end position="396"/>
    </location>
</feature>
<dbReference type="AlphaFoldDB" id="A0A1Y3AR79"/>
<gene>
    <name evidence="5" type="ORF">BLA29_001885</name>
</gene>
<proteinExistence type="predicted"/>
<evidence type="ECO:0000313" key="5">
    <source>
        <dbReference type="EMBL" id="OTF69685.1"/>
    </source>
</evidence>
<dbReference type="GO" id="GO:0051301">
    <property type="term" value="P:cell division"/>
    <property type="evidence" value="ECO:0007669"/>
    <property type="project" value="UniProtKB-KW"/>
</dbReference>
<name>A0A1Y3AR79_EURMA</name>
<sequence length="522" mass="59093">MVISLDNEISSYEPFGRSIIQSIPNTNIISRRSTDNLDDENFSFNNDFTTAELDQCRDLFRSVNEAENDSSSKLPATNITSDFWRIRKTVKGEEEIYVHSNSLILSHQSQNNNGQSFLDKSLTLQHNIIDAIWCDFTITDEHNLAISSNNDRKSMKILKTLCILDDHYCLHILCDNGDYYQKNLPFRVGKMVATLDHGLLFERIIGSESQEMPNFPAIYTLSNPLNDLSPVLMVMSKSSSSTTTTTTKQLKLINIIAEKNLAIFYCYRNNCHQIFQLRSMKNTDIHQLFLHHYSNVSNNQKSMDSHIMVTPENPSKRQQQQQFTITSSISRSLSNNLIQQIVQQQGSSSGGLLHAHHHRNSSSPLSTTTTTAQYHSPLRHSSSSSSSQMHHHHHHHMDVIASDIPSPCLLMSNLISSRMDSPISPNPLNHTANPRLTDMDIEMYLDSSRNTTMMIDSPNLSRIFQQNSPLNMTNLSLAQSSPSSSMLVNMNGTTPFANRTIDRSSARFFPNEPSFELAMEFV</sequence>
<dbReference type="GO" id="GO:0070979">
    <property type="term" value="P:protein K11-linked ubiquitination"/>
    <property type="evidence" value="ECO:0007669"/>
    <property type="project" value="TreeGrafter"/>
</dbReference>
<evidence type="ECO:0000256" key="2">
    <source>
        <dbReference type="ARBA" id="ARBA00022776"/>
    </source>
</evidence>
<keyword evidence="1" id="KW-0132">Cell division</keyword>